<keyword evidence="7" id="KW-1185">Reference proteome</keyword>
<feature type="domain" description="PEGA" evidence="5">
    <location>
        <begin position="148"/>
        <end position="206"/>
    </location>
</feature>
<feature type="signal peptide" evidence="4">
    <location>
        <begin position="1"/>
        <end position="25"/>
    </location>
</feature>
<sequence length="331" mass="35946">MRLLPRLALALVLVPMLALPSRGRAQDAAAPSDAAPEEPPPSPELAEAMERYEGAERLFEQGDYRGALAEFQRIYELLEGHPNQFFVLYNLGRAYEELHRYDLAIDMYRRYLDEGGDGAEDRAEVEASLRALERLLGTVAITIAEGGPDTAEVWLGEWQVGVAPGEVHIPGGQHTIEVRAQGYEVLRREIQVASRQRIELELELARLSDFRGVTPALFVTSTALAVASLGIAIGLGVNAMTLSQDAEACRDTAGCGLDPSARRAEIRDFALAADVMYGVAGLFAVTSIVLIFVTDWGAMPEPELMEAQPTALRVLPAIGPQHAGLVLDGRF</sequence>
<dbReference type="Gene3D" id="1.25.40.10">
    <property type="entry name" value="Tetratricopeptide repeat domain"/>
    <property type="match status" value="1"/>
</dbReference>
<evidence type="ECO:0000256" key="2">
    <source>
        <dbReference type="SAM" id="MobiDB-lite"/>
    </source>
</evidence>
<dbReference type="EMBL" id="CP011125">
    <property type="protein sequence ID" value="AKF03519.1"/>
    <property type="molecule type" value="Genomic_DNA"/>
</dbReference>
<accession>A0A0F6SDI8</accession>
<dbReference type="InterPro" id="IPR019734">
    <property type="entry name" value="TPR_rpt"/>
</dbReference>
<dbReference type="InterPro" id="IPR013229">
    <property type="entry name" value="PEGA"/>
</dbReference>
<feature type="region of interest" description="Disordered" evidence="2">
    <location>
        <begin position="25"/>
        <end position="44"/>
    </location>
</feature>
<dbReference type="AlphaFoldDB" id="A0A0F6SDI8"/>
<dbReference type="SUPFAM" id="SSF48452">
    <property type="entry name" value="TPR-like"/>
    <property type="match status" value="1"/>
</dbReference>
<dbReference type="Pfam" id="PF08308">
    <property type="entry name" value="PEGA"/>
    <property type="match status" value="1"/>
</dbReference>
<dbReference type="STRING" id="927083.DB32_000668"/>
<proteinExistence type="predicted"/>
<gene>
    <name evidence="6" type="ORF">DB32_000668</name>
</gene>
<name>A0A0F6SDI8_9BACT</name>
<keyword evidence="6" id="KW-0675">Receptor</keyword>
<evidence type="ECO:0000259" key="5">
    <source>
        <dbReference type="Pfam" id="PF08308"/>
    </source>
</evidence>
<reference evidence="6 7" key="1">
    <citation type="submission" date="2015-03" db="EMBL/GenBank/DDBJ databases">
        <title>Genome assembly of Sandaracinus amylolyticus DSM 53668.</title>
        <authorList>
            <person name="Sharma G."/>
            <person name="Subramanian S."/>
        </authorList>
    </citation>
    <scope>NUCLEOTIDE SEQUENCE [LARGE SCALE GENOMIC DNA]</scope>
    <source>
        <strain evidence="6 7">DSM 53668</strain>
    </source>
</reference>
<keyword evidence="1" id="KW-0802">TPR repeat</keyword>
<evidence type="ECO:0000256" key="1">
    <source>
        <dbReference type="PROSITE-ProRule" id="PRU00339"/>
    </source>
</evidence>
<feature type="transmembrane region" description="Helical" evidence="3">
    <location>
        <begin position="269"/>
        <end position="293"/>
    </location>
</feature>
<protein>
    <submittedName>
        <fullName evidence="6">TonB-dependent receptor</fullName>
    </submittedName>
</protein>
<feature type="chain" id="PRO_5002509957" evidence="4">
    <location>
        <begin position="26"/>
        <end position="331"/>
    </location>
</feature>
<dbReference type="KEGG" id="samy:DB32_000668"/>
<dbReference type="PROSITE" id="PS50005">
    <property type="entry name" value="TPR"/>
    <property type="match status" value="1"/>
</dbReference>
<keyword evidence="4" id="KW-0732">Signal</keyword>
<evidence type="ECO:0000313" key="6">
    <source>
        <dbReference type="EMBL" id="AKF03519.1"/>
    </source>
</evidence>
<keyword evidence="3" id="KW-0812">Transmembrane</keyword>
<evidence type="ECO:0000313" key="7">
    <source>
        <dbReference type="Proteomes" id="UP000034883"/>
    </source>
</evidence>
<feature type="repeat" description="TPR" evidence="1">
    <location>
        <begin position="85"/>
        <end position="118"/>
    </location>
</feature>
<keyword evidence="3" id="KW-0472">Membrane</keyword>
<feature type="transmembrane region" description="Helical" evidence="3">
    <location>
        <begin position="216"/>
        <end position="237"/>
    </location>
</feature>
<keyword evidence="3" id="KW-1133">Transmembrane helix</keyword>
<evidence type="ECO:0000256" key="4">
    <source>
        <dbReference type="SAM" id="SignalP"/>
    </source>
</evidence>
<dbReference type="Proteomes" id="UP000034883">
    <property type="component" value="Chromosome"/>
</dbReference>
<organism evidence="6 7">
    <name type="scientific">Sandaracinus amylolyticus</name>
    <dbReference type="NCBI Taxonomy" id="927083"/>
    <lineage>
        <taxon>Bacteria</taxon>
        <taxon>Pseudomonadati</taxon>
        <taxon>Myxococcota</taxon>
        <taxon>Polyangia</taxon>
        <taxon>Polyangiales</taxon>
        <taxon>Sandaracinaceae</taxon>
        <taxon>Sandaracinus</taxon>
    </lineage>
</organism>
<dbReference type="InterPro" id="IPR011990">
    <property type="entry name" value="TPR-like_helical_dom_sf"/>
</dbReference>
<evidence type="ECO:0000256" key="3">
    <source>
        <dbReference type="SAM" id="Phobius"/>
    </source>
</evidence>
<dbReference type="Pfam" id="PF13424">
    <property type="entry name" value="TPR_12"/>
    <property type="match status" value="1"/>
</dbReference>
<dbReference type="RefSeq" id="WP_169791321.1">
    <property type="nucleotide sequence ID" value="NZ_CP011125.1"/>
</dbReference>